<dbReference type="EMBL" id="MUGS01000064">
    <property type="protein sequence ID" value="OXE98656.1"/>
    <property type="molecule type" value="Genomic_DNA"/>
</dbReference>
<keyword evidence="3" id="KW-1185">Reference proteome</keyword>
<evidence type="ECO:0000313" key="2">
    <source>
        <dbReference type="EMBL" id="OXE98656.1"/>
    </source>
</evidence>
<accession>A0A227NMX1</accession>
<evidence type="ECO:0000259" key="1">
    <source>
        <dbReference type="PROSITE" id="PS50994"/>
    </source>
</evidence>
<dbReference type="GO" id="GO:0015074">
    <property type="term" value="P:DNA integration"/>
    <property type="evidence" value="ECO:0007669"/>
    <property type="project" value="InterPro"/>
</dbReference>
<dbReference type="InterPro" id="IPR009057">
    <property type="entry name" value="Homeodomain-like_sf"/>
</dbReference>
<protein>
    <submittedName>
        <fullName evidence="2">Integrase</fullName>
    </submittedName>
</protein>
<feature type="domain" description="Integrase catalytic" evidence="1">
    <location>
        <begin position="222"/>
        <end position="365"/>
    </location>
</feature>
<dbReference type="Pfam" id="PF00665">
    <property type="entry name" value="rve"/>
    <property type="match status" value="1"/>
</dbReference>
<dbReference type="NCBIfam" id="NF033516">
    <property type="entry name" value="transpos_IS3"/>
    <property type="match status" value="1"/>
</dbReference>
<comment type="caution">
    <text evidence="2">The sequence shown here is derived from an EMBL/GenBank/DDBJ whole genome shotgun (WGS) entry which is preliminary data.</text>
</comment>
<dbReference type="RefSeq" id="WP_089481705.1">
    <property type="nucleotide sequence ID" value="NZ_MUGS01000064.1"/>
</dbReference>
<dbReference type="SUPFAM" id="SSF53098">
    <property type="entry name" value="Ribonuclease H-like"/>
    <property type="match status" value="1"/>
</dbReference>
<dbReference type="InterPro" id="IPR036397">
    <property type="entry name" value="RNaseH_sf"/>
</dbReference>
<dbReference type="InterPro" id="IPR025948">
    <property type="entry name" value="HTH-like_dom"/>
</dbReference>
<dbReference type="Gene3D" id="3.30.420.10">
    <property type="entry name" value="Ribonuclease H-like superfamily/Ribonuclease H"/>
    <property type="match status" value="1"/>
</dbReference>
<sequence>MKCKIYDRNFKEKAIQLGSEMGVRKASRELGIWSSNISRWRKEFLKYGEASFCGTGKSRLTPEEQIFSKQQRKLKRELKESLLKIEIFKNGHKYVSQGRLMTYHFIENNVEKYTLKKICKVFGVSRDAYIKWKNQIISPTQSQTNLLKQEITSIFFEYKKIYGSRRIAAELQSRGFTISQRQVCSHMRELGLVSKLRENYKVKNVSRYNPCLFPNILNQQFTVEEPSKTWVSGITRIQTAKRLLFLTIIMDLFDRKIVGWSLSNGLTVKETTMPAWEMAVQNRKIKTGLIFHSDRGIQYANKMFNRKLDSYKYIIRSMNRKGNHADNSICESFFTSIKSEIVNLNMLLTKKQVEEKIFEYLENPH</sequence>
<dbReference type="InterPro" id="IPR012337">
    <property type="entry name" value="RNaseH-like_sf"/>
</dbReference>
<dbReference type="InterPro" id="IPR050900">
    <property type="entry name" value="Transposase_IS3/IS150/IS904"/>
</dbReference>
<proteinExistence type="predicted"/>
<dbReference type="PANTHER" id="PTHR46889:SF7">
    <property type="entry name" value="TRANSPOSASE FOR INSERTION SEQUENCE ELEMENT IS904"/>
    <property type="match status" value="1"/>
</dbReference>
<reference evidence="2 3" key="1">
    <citation type="submission" date="2016-11" db="EMBL/GenBank/DDBJ databases">
        <title>Whole genomes of Flavobacteriaceae.</title>
        <authorList>
            <person name="Stine C."/>
            <person name="Li C."/>
            <person name="Tadesse D."/>
        </authorList>
    </citation>
    <scope>NUCLEOTIDE SEQUENCE [LARGE SCALE GENOMIC DNA]</scope>
    <source>
        <strain evidence="2 3">DSM 24704</strain>
    </source>
</reference>
<dbReference type="SUPFAM" id="SSF46689">
    <property type="entry name" value="Homeodomain-like"/>
    <property type="match status" value="1"/>
</dbReference>
<dbReference type="PROSITE" id="PS50994">
    <property type="entry name" value="INTEGRASE"/>
    <property type="match status" value="1"/>
</dbReference>
<organism evidence="2 3">
    <name type="scientific">Flavobacterium araucananum</name>
    <dbReference type="NCBI Taxonomy" id="946678"/>
    <lineage>
        <taxon>Bacteria</taxon>
        <taxon>Pseudomonadati</taxon>
        <taxon>Bacteroidota</taxon>
        <taxon>Flavobacteriia</taxon>
        <taxon>Flavobacteriales</taxon>
        <taxon>Flavobacteriaceae</taxon>
        <taxon>Flavobacterium</taxon>
    </lineage>
</organism>
<dbReference type="PANTHER" id="PTHR46889">
    <property type="entry name" value="TRANSPOSASE INSF FOR INSERTION SEQUENCE IS3B-RELATED"/>
    <property type="match status" value="1"/>
</dbReference>
<gene>
    <name evidence="2" type="ORF">B0A64_22440</name>
</gene>
<dbReference type="GO" id="GO:0003676">
    <property type="term" value="F:nucleic acid binding"/>
    <property type="evidence" value="ECO:0007669"/>
    <property type="project" value="InterPro"/>
</dbReference>
<dbReference type="InterPro" id="IPR048020">
    <property type="entry name" value="Transpos_IS3"/>
</dbReference>
<dbReference type="AlphaFoldDB" id="A0A227NMX1"/>
<name>A0A227NMX1_9FLAO</name>
<evidence type="ECO:0000313" key="3">
    <source>
        <dbReference type="Proteomes" id="UP000214684"/>
    </source>
</evidence>
<dbReference type="Pfam" id="PF13276">
    <property type="entry name" value="HTH_21"/>
    <property type="match status" value="1"/>
</dbReference>
<dbReference type="OrthoDB" id="9815231at2"/>
<dbReference type="Proteomes" id="UP000214684">
    <property type="component" value="Unassembled WGS sequence"/>
</dbReference>
<dbReference type="InterPro" id="IPR001584">
    <property type="entry name" value="Integrase_cat-core"/>
</dbReference>